<dbReference type="GO" id="GO:0005506">
    <property type="term" value="F:iron ion binding"/>
    <property type="evidence" value="ECO:0007669"/>
    <property type="project" value="InterPro"/>
</dbReference>
<protein>
    <recommendedName>
        <fullName evidence="13">Cytochrome P450</fullName>
    </recommendedName>
</protein>
<evidence type="ECO:0000313" key="11">
    <source>
        <dbReference type="EMBL" id="ETW84448.1"/>
    </source>
</evidence>
<dbReference type="InParanoid" id="W4KF29"/>
<comment type="pathway">
    <text evidence="2">Secondary metabolite biosynthesis.</text>
</comment>
<dbReference type="RefSeq" id="XP_009544120.1">
    <property type="nucleotide sequence ID" value="XM_009545825.1"/>
</dbReference>
<evidence type="ECO:0008006" key="13">
    <source>
        <dbReference type="Google" id="ProtNLM"/>
    </source>
</evidence>
<comment type="cofactor">
    <cofactor evidence="1 9">
        <name>heme</name>
        <dbReference type="ChEBI" id="CHEBI:30413"/>
    </cofactor>
</comment>
<keyword evidence="8 10" id="KW-0503">Monooxygenase</keyword>
<dbReference type="InterPro" id="IPR001128">
    <property type="entry name" value="Cyt_P450"/>
</dbReference>
<dbReference type="InterPro" id="IPR036396">
    <property type="entry name" value="Cyt_P450_sf"/>
</dbReference>
<evidence type="ECO:0000256" key="4">
    <source>
        <dbReference type="ARBA" id="ARBA00022617"/>
    </source>
</evidence>
<organism evidence="11 12">
    <name type="scientific">Heterobasidion irregulare (strain TC 32-1)</name>
    <dbReference type="NCBI Taxonomy" id="747525"/>
    <lineage>
        <taxon>Eukaryota</taxon>
        <taxon>Fungi</taxon>
        <taxon>Dikarya</taxon>
        <taxon>Basidiomycota</taxon>
        <taxon>Agaricomycotina</taxon>
        <taxon>Agaricomycetes</taxon>
        <taxon>Russulales</taxon>
        <taxon>Bondarzewiaceae</taxon>
        <taxon>Heterobasidion</taxon>
        <taxon>Heterobasidion annosum species complex</taxon>
    </lineage>
</organism>
<dbReference type="OrthoDB" id="2789670at2759"/>
<dbReference type="GO" id="GO:0004497">
    <property type="term" value="F:monooxygenase activity"/>
    <property type="evidence" value="ECO:0007669"/>
    <property type="project" value="UniProtKB-KW"/>
</dbReference>
<accession>W4KF29</accession>
<evidence type="ECO:0000256" key="3">
    <source>
        <dbReference type="ARBA" id="ARBA00010617"/>
    </source>
</evidence>
<feature type="binding site" description="axial binding residue" evidence="9">
    <location>
        <position position="436"/>
    </location>
    <ligand>
        <name>heme</name>
        <dbReference type="ChEBI" id="CHEBI:30413"/>
    </ligand>
    <ligandPart>
        <name>Fe</name>
        <dbReference type="ChEBI" id="CHEBI:18248"/>
    </ligandPart>
</feature>
<keyword evidence="7 9" id="KW-0408">Iron</keyword>
<keyword evidence="4 9" id="KW-0349">Heme</keyword>
<dbReference type="InterPro" id="IPR002401">
    <property type="entry name" value="Cyt_P450_E_grp-I"/>
</dbReference>
<keyword evidence="6 10" id="KW-0560">Oxidoreductase</keyword>
<reference evidence="11 12" key="1">
    <citation type="journal article" date="2012" name="New Phytol.">
        <title>Insight into trade-off between wood decay and parasitism from the genome of a fungal forest pathogen.</title>
        <authorList>
            <person name="Olson A."/>
            <person name="Aerts A."/>
            <person name="Asiegbu F."/>
            <person name="Belbahri L."/>
            <person name="Bouzid O."/>
            <person name="Broberg A."/>
            <person name="Canback B."/>
            <person name="Coutinho P.M."/>
            <person name="Cullen D."/>
            <person name="Dalman K."/>
            <person name="Deflorio G."/>
            <person name="van Diepen L.T."/>
            <person name="Dunand C."/>
            <person name="Duplessis S."/>
            <person name="Durling M."/>
            <person name="Gonthier P."/>
            <person name="Grimwood J."/>
            <person name="Fossdal C.G."/>
            <person name="Hansson D."/>
            <person name="Henrissat B."/>
            <person name="Hietala A."/>
            <person name="Himmelstrand K."/>
            <person name="Hoffmeister D."/>
            <person name="Hogberg N."/>
            <person name="James T.Y."/>
            <person name="Karlsson M."/>
            <person name="Kohler A."/>
            <person name="Kues U."/>
            <person name="Lee Y.H."/>
            <person name="Lin Y.C."/>
            <person name="Lind M."/>
            <person name="Lindquist E."/>
            <person name="Lombard V."/>
            <person name="Lucas S."/>
            <person name="Lunden K."/>
            <person name="Morin E."/>
            <person name="Murat C."/>
            <person name="Park J."/>
            <person name="Raffaello T."/>
            <person name="Rouze P."/>
            <person name="Salamov A."/>
            <person name="Schmutz J."/>
            <person name="Solheim H."/>
            <person name="Stahlberg J."/>
            <person name="Velez H."/>
            <person name="de Vries R.P."/>
            <person name="Wiebenga A."/>
            <person name="Woodward S."/>
            <person name="Yakovlev I."/>
            <person name="Garbelotto M."/>
            <person name="Martin F."/>
            <person name="Grigoriev I.V."/>
            <person name="Stenlid J."/>
        </authorList>
    </citation>
    <scope>NUCLEOTIDE SEQUENCE [LARGE SCALE GENOMIC DNA]</scope>
    <source>
        <strain evidence="11 12">TC 32-1</strain>
    </source>
</reference>
<dbReference type="PANTHER" id="PTHR46300">
    <property type="entry name" value="P450, PUTATIVE (EUROFUNG)-RELATED-RELATED"/>
    <property type="match status" value="1"/>
</dbReference>
<dbReference type="Pfam" id="PF00067">
    <property type="entry name" value="p450"/>
    <property type="match status" value="1"/>
</dbReference>
<gene>
    <name evidence="11" type="ORF">HETIRDRAFT_458197</name>
</gene>
<dbReference type="eggNOG" id="KOG0156">
    <property type="taxonomic scope" value="Eukaryota"/>
</dbReference>
<dbReference type="GO" id="GO:0020037">
    <property type="term" value="F:heme binding"/>
    <property type="evidence" value="ECO:0007669"/>
    <property type="project" value="InterPro"/>
</dbReference>
<dbReference type="PRINTS" id="PR00385">
    <property type="entry name" value="P450"/>
</dbReference>
<dbReference type="GO" id="GO:0016705">
    <property type="term" value="F:oxidoreductase activity, acting on paired donors, with incorporation or reduction of molecular oxygen"/>
    <property type="evidence" value="ECO:0007669"/>
    <property type="project" value="InterPro"/>
</dbReference>
<dbReference type="EMBL" id="KI925456">
    <property type="protein sequence ID" value="ETW84448.1"/>
    <property type="molecule type" value="Genomic_DNA"/>
</dbReference>
<dbReference type="GeneID" id="20676893"/>
<sequence>MANSFTFLDLSFTLLGIYLLKRILSSRYSTPLPPGPKGLPIIGNILEMPSSQEWKTFARWGKQWGGLVSVKVLGQPIIIINSVQIAMEMLDKKSAIYSDRPVLMMGSEIVGWKWTLALTPYGDRFREYRKMLHGLMGTRTHIERFHGIMELETHRFLRRILENPEDLQDHIRKTAGAIILNISHGYHVKEHNDPFIANADTATDQFSRSTEPGAFLVDVLPALRHVPDWFPGAGWKQTAKQWNADLKRMADMPHEFVKQQMAAGTALPSFTSGYLEQQPTPTQEKHLKWAAASLYSGGADTTVSAIYTFFLAMTLYPDTQKQAQQELDSIVGTDRIPTYSDRASLPYVDALVQEVLRWNPVTPLGVPHRLTENDIHDGYLIPSGSIVIPNIWQFTHDEQNYKDPMTFNPDRFIASKSRNQEQDPRTLIFGFGRRVCPGLNLADASIFISCAMALALFDITKKVENGVVIEPVNDYTSGTISHPKPFKCSISPRNEKARTVINSVSLLDDN</sequence>
<dbReference type="PANTHER" id="PTHR46300:SF7">
    <property type="entry name" value="P450, PUTATIVE (EUROFUNG)-RELATED"/>
    <property type="match status" value="1"/>
</dbReference>
<evidence type="ECO:0000256" key="5">
    <source>
        <dbReference type="ARBA" id="ARBA00022723"/>
    </source>
</evidence>
<dbReference type="AlphaFoldDB" id="W4KF29"/>
<keyword evidence="5 9" id="KW-0479">Metal-binding</keyword>
<dbReference type="Gene3D" id="1.10.630.10">
    <property type="entry name" value="Cytochrome P450"/>
    <property type="match status" value="1"/>
</dbReference>
<dbReference type="InterPro" id="IPR017972">
    <property type="entry name" value="Cyt_P450_CS"/>
</dbReference>
<dbReference type="HOGENOM" id="CLU_001570_2_3_1"/>
<evidence type="ECO:0000256" key="2">
    <source>
        <dbReference type="ARBA" id="ARBA00005179"/>
    </source>
</evidence>
<evidence type="ECO:0000256" key="9">
    <source>
        <dbReference type="PIRSR" id="PIRSR602401-1"/>
    </source>
</evidence>
<proteinExistence type="inferred from homology"/>
<dbReference type="PRINTS" id="PR00463">
    <property type="entry name" value="EP450I"/>
</dbReference>
<dbReference type="CDD" id="cd11065">
    <property type="entry name" value="CYP64-like"/>
    <property type="match status" value="1"/>
</dbReference>
<dbReference type="Proteomes" id="UP000030671">
    <property type="component" value="Unassembled WGS sequence"/>
</dbReference>
<keyword evidence="12" id="KW-1185">Reference proteome</keyword>
<evidence type="ECO:0000256" key="8">
    <source>
        <dbReference type="ARBA" id="ARBA00023033"/>
    </source>
</evidence>
<evidence type="ECO:0000256" key="6">
    <source>
        <dbReference type="ARBA" id="ARBA00023002"/>
    </source>
</evidence>
<dbReference type="InterPro" id="IPR050364">
    <property type="entry name" value="Cytochrome_P450_fung"/>
</dbReference>
<dbReference type="KEGG" id="hir:HETIRDRAFT_458197"/>
<dbReference type="SUPFAM" id="SSF48264">
    <property type="entry name" value="Cytochrome P450"/>
    <property type="match status" value="1"/>
</dbReference>
<comment type="similarity">
    <text evidence="3 10">Belongs to the cytochrome P450 family.</text>
</comment>
<evidence type="ECO:0000256" key="1">
    <source>
        <dbReference type="ARBA" id="ARBA00001971"/>
    </source>
</evidence>
<name>W4KF29_HETIT</name>
<dbReference type="PROSITE" id="PS00086">
    <property type="entry name" value="CYTOCHROME_P450"/>
    <property type="match status" value="1"/>
</dbReference>
<evidence type="ECO:0000256" key="10">
    <source>
        <dbReference type="RuleBase" id="RU000461"/>
    </source>
</evidence>
<evidence type="ECO:0000313" key="12">
    <source>
        <dbReference type="Proteomes" id="UP000030671"/>
    </source>
</evidence>
<evidence type="ECO:0000256" key="7">
    <source>
        <dbReference type="ARBA" id="ARBA00023004"/>
    </source>
</evidence>